<sequence length="370" mass="41445">MDFMDVYTLYTLSHIAALTACVILSALINAFLAVRVRKDALLAVYLAVQALLLLWIVGKILELVAPVLSVAQICAQAQWIVRLLLLPVLALFFAFLRRKNKDGKFTALSAAVFLADAVLTLLPFFPVSFWVSDLSPELAFAVISTFAYWGRRDIFTGLSDLSIDLFADRIEDAVILFDSSDRFMDSNKNALKLFPFLGKRSSLRELYGYLAGHSGPNTSLPTLFLPEFEPFDLALESGSGLRYFRVSAARAGNETRPSTVMTFSDVTERTKLLRDLEGKNRALKEKNEELKRYIDATSRLENEQEKYRAAMEIQQRIGQSIAELLIGLEAMETAAVRGEDPALGERLDRMIESCRMVMSEIRKSVSDLTD</sequence>
<evidence type="ECO:0000256" key="2">
    <source>
        <dbReference type="SAM" id="Phobius"/>
    </source>
</evidence>
<evidence type="ECO:0008006" key="5">
    <source>
        <dbReference type="Google" id="ProtNLM"/>
    </source>
</evidence>
<name>A0A1W1YDC3_9FIRM</name>
<keyword evidence="4" id="KW-1185">Reference proteome</keyword>
<gene>
    <name evidence="3" type="ORF">SAMN02745168_0345</name>
</gene>
<evidence type="ECO:0000313" key="3">
    <source>
        <dbReference type="EMBL" id="SMC34152.1"/>
    </source>
</evidence>
<proteinExistence type="predicted"/>
<feature type="transmembrane region" description="Helical" evidence="2">
    <location>
        <begin position="77"/>
        <end position="96"/>
    </location>
</feature>
<dbReference type="Proteomes" id="UP000192790">
    <property type="component" value="Unassembled WGS sequence"/>
</dbReference>
<dbReference type="STRING" id="1122930.SAMN02745168_0345"/>
<keyword evidence="2" id="KW-1133">Transmembrane helix</keyword>
<protein>
    <recommendedName>
        <fullName evidence="5">Histidine kinase N-terminal 7TM region domain-containing protein</fullName>
    </recommendedName>
</protein>
<keyword evidence="2" id="KW-0812">Transmembrane</keyword>
<evidence type="ECO:0000256" key="1">
    <source>
        <dbReference type="SAM" id="Coils"/>
    </source>
</evidence>
<feature type="transmembrane region" description="Helical" evidence="2">
    <location>
        <begin position="40"/>
        <end position="57"/>
    </location>
</feature>
<keyword evidence="2" id="KW-0472">Membrane</keyword>
<dbReference type="Gene3D" id="1.20.5.1930">
    <property type="match status" value="1"/>
</dbReference>
<feature type="transmembrane region" description="Helical" evidence="2">
    <location>
        <begin position="108"/>
        <end position="131"/>
    </location>
</feature>
<keyword evidence="1" id="KW-0175">Coiled coil</keyword>
<evidence type="ECO:0000313" key="4">
    <source>
        <dbReference type="Proteomes" id="UP000192790"/>
    </source>
</evidence>
<dbReference type="RefSeq" id="WP_084232998.1">
    <property type="nucleotide sequence ID" value="NZ_FWXW01000001.1"/>
</dbReference>
<feature type="coiled-coil region" evidence="1">
    <location>
        <begin position="269"/>
        <end position="306"/>
    </location>
</feature>
<reference evidence="3 4" key="1">
    <citation type="submission" date="2017-04" db="EMBL/GenBank/DDBJ databases">
        <authorList>
            <person name="Afonso C.L."/>
            <person name="Miller P.J."/>
            <person name="Scott M.A."/>
            <person name="Spackman E."/>
            <person name="Goraichik I."/>
            <person name="Dimitrov K.M."/>
            <person name="Suarez D.L."/>
            <person name="Swayne D.E."/>
        </authorList>
    </citation>
    <scope>NUCLEOTIDE SEQUENCE [LARGE SCALE GENOMIC DNA]</scope>
    <source>
        <strain evidence="3 4">DSM 12816</strain>
    </source>
</reference>
<organism evidence="3 4">
    <name type="scientific">Papillibacter cinnamivorans DSM 12816</name>
    <dbReference type="NCBI Taxonomy" id="1122930"/>
    <lineage>
        <taxon>Bacteria</taxon>
        <taxon>Bacillati</taxon>
        <taxon>Bacillota</taxon>
        <taxon>Clostridia</taxon>
        <taxon>Eubacteriales</taxon>
        <taxon>Oscillospiraceae</taxon>
        <taxon>Papillibacter</taxon>
    </lineage>
</organism>
<dbReference type="AlphaFoldDB" id="A0A1W1YDC3"/>
<feature type="transmembrane region" description="Helical" evidence="2">
    <location>
        <begin position="12"/>
        <end position="33"/>
    </location>
</feature>
<dbReference type="EMBL" id="FWXW01000001">
    <property type="protein sequence ID" value="SMC34152.1"/>
    <property type="molecule type" value="Genomic_DNA"/>
</dbReference>
<accession>A0A1W1YDC3</accession>